<evidence type="ECO:0000256" key="3">
    <source>
        <dbReference type="ARBA" id="ARBA00022617"/>
    </source>
</evidence>
<keyword evidence="5 9" id="KW-0560">Oxidoreductase</keyword>
<dbReference type="AlphaFoldDB" id="A0A1B8GKJ8"/>
<dbReference type="RefSeq" id="XP_018130041.1">
    <property type="nucleotide sequence ID" value="XM_018275211.2"/>
</dbReference>
<dbReference type="InterPro" id="IPR050121">
    <property type="entry name" value="Cytochrome_P450_monoxygenase"/>
</dbReference>
<evidence type="ECO:0000256" key="5">
    <source>
        <dbReference type="ARBA" id="ARBA00023002"/>
    </source>
</evidence>
<dbReference type="InterPro" id="IPR036396">
    <property type="entry name" value="Cyt_P450_sf"/>
</dbReference>
<evidence type="ECO:0000256" key="1">
    <source>
        <dbReference type="ARBA" id="ARBA00001971"/>
    </source>
</evidence>
<dbReference type="STRING" id="342668.A0A1B8GKJ8"/>
<dbReference type="InterPro" id="IPR017972">
    <property type="entry name" value="Cyt_P450_CS"/>
</dbReference>
<protein>
    <submittedName>
        <fullName evidence="10">Uncharacterized protein</fullName>
    </submittedName>
</protein>
<organism evidence="10 11">
    <name type="scientific">Pseudogymnoascus verrucosus</name>
    <dbReference type="NCBI Taxonomy" id="342668"/>
    <lineage>
        <taxon>Eukaryota</taxon>
        <taxon>Fungi</taxon>
        <taxon>Dikarya</taxon>
        <taxon>Ascomycota</taxon>
        <taxon>Pezizomycotina</taxon>
        <taxon>Leotiomycetes</taxon>
        <taxon>Thelebolales</taxon>
        <taxon>Thelebolaceae</taxon>
        <taxon>Pseudogymnoascus</taxon>
    </lineage>
</organism>
<keyword evidence="3 8" id="KW-0349">Heme</keyword>
<dbReference type="CDD" id="cd11058">
    <property type="entry name" value="CYP60B-like"/>
    <property type="match status" value="1"/>
</dbReference>
<evidence type="ECO:0000313" key="10">
    <source>
        <dbReference type="EMBL" id="OBT96308.1"/>
    </source>
</evidence>
<gene>
    <name evidence="10" type="ORF">VE01_05751</name>
</gene>
<accession>A0A1B8GKJ8</accession>
<dbReference type="PANTHER" id="PTHR24305">
    <property type="entry name" value="CYTOCHROME P450"/>
    <property type="match status" value="1"/>
</dbReference>
<evidence type="ECO:0000256" key="8">
    <source>
        <dbReference type="PIRSR" id="PIRSR602401-1"/>
    </source>
</evidence>
<evidence type="ECO:0000256" key="2">
    <source>
        <dbReference type="ARBA" id="ARBA00010617"/>
    </source>
</evidence>
<keyword evidence="7 9" id="KW-0503">Monooxygenase</keyword>
<reference evidence="10 11" key="1">
    <citation type="submission" date="2016-03" db="EMBL/GenBank/DDBJ databases">
        <title>Comparative genomics of Pseudogymnoascus destructans, the fungus causing white-nose syndrome of bats.</title>
        <authorList>
            <person name="Palmer J.M."/>
            <person name="Drees K.P."/>
            <person name="Foster J.T."/>
            <person name="Lindner D.L."/>
        </authorList>
    </citation>
    <scope>NUCLEOTIDE SEQUENCE [LARGE SCALE GENOMIC DNA]</scope>
    <source>
        <strain evidence="10 11">UAMH 10579</strain>
    </source>
</reference>
<dbReference type="PRINTS" id="PR00385">
    <property type="entry name" value="P450"/>
</dbReference>
<evidence type="ECO:0000256" key="7">
    <source>
        <dbReference type="ARBA" id="ARBA00023033"/>
    </source>
</evidence>
<evidence type="ECO:0000256" key="9">
    <source>
        <dbReference type="RuleBase" id="RU000461"/>
    </source>
</evidence>
<name>A0A1B8GKJ8_9PEZI</name>
<proteinExistence type="inferred from homology"/>
<dbReference type="OrthoDB" id="1470350at2759"/>
<dbReference type="Gene3D" id="1.10.630.10">
    <property type="entry name" value="Cytochrome P450"/>
    <property type="match status" value="1"/>
</dbReference>
<evidence type="ECO:0000256" key="4">
    <source>
        <dbReference type="ARBA" id="ARBA00022723"/>
    </source>
</evidence>
<comment type="cofactor">
    <cofactor evidence="1 8">
        <name>heme</name>
        <dbReference type="ChEBI" id="CHEBI:30413"/>
    </cofactor>
</comment>
<reference evidence="11" key="2">
    <citation type="journal article" date="2018" name="Nat. Commun.">
        <title>Extreme sensitivity to ultraviolet light in the fungal pathogen causing white-nose syndrome of bats.</title>
        <authorList>
            <person name="Palmer J.M."/>
            <person name="Drees K.P."/>
            <person name="Foster J.T."/>
            <person name="Lindner D.L."/>
        </authorList>
    </citation>
    <scope>NUCLEOTIDE SEQUENCE [LARGE SCALE GENOMIC DNA]</scope>
    <source>
        <strain evidence="11">UAMH 10579</strain>
    </source>
</reference>
<dbReference type="PROSITE" id="PS00086">
    <property type="entry name" value="CYTOCHROME_P450"/>
    <property type="match status" value="1"/>
</dbReference>
<dbReference type="GO" id="GO:0016705">
    <property type="term" value="F:oxidoreductase activity, acting on paired donors, with incorporation or reduction of molecular oxygen"/>
    <property type="evidence" value="ECO:0007669"/>
    <property type="project" value="InterPro"/>
</dbReference>
<dbReference type="GO" id="GO:0004497">
    <property type="term" value="F:monooxygenase activity"/>
    <property type="evidence" value="ECO:0007669"/>
    <property type="project" value="UniProtKB-KW"/>
</dbReference>
<keyword evidence="11" id="KW-1185">Reference proteome</keyword>
<dbReference type="Proteomes" id="UP000091956">
    <property type="component" value="Unassembled WGS sequence"/>
</dbReference>
<dbReference type="EMBL" id="KV460229">
    <property type="protein sequence ID" value="OBT96308.1"/>
    <property type="molecule type" value="Genomic_DNA"/>
</dbReference>
<dbReference type="GeneID" id="28839137"/>
<feature type="binding site" description="axial binding residue" evidence="8">
    <location>
        <position position="499"/>
    </location>
    <ligand>
        <name>heme</name>
        <dbReference type="ChEBI" id="CHEBI:30413"/>
    </ligand>
    <ligandPart>
        <name>Fe</name>
        <dbReference type="ChEBI" id="CHEBI:18248"/>
    </ligandPart>
</feature>
<dbReference type="Pfam" id="PF00067">
    <property type="entry name" value="p450"/>
    <property type="match status" value="1"/>
</dbReference>
<dbReference type="GO" id="GO:0020037">
    <property type="term" value="F:heme binding"/>
    <property type="evidence" value="ECO:0007669"/>
    <property type="project" value="InterPro"/>
</dbReference>
<dbReference type="InterPro" id="IPR002401">
    <property type="entry name" value="Cyt_P450_E_grp-I"/>
</dbReference>
<dbReference type="PRINTS" id="PR00463">
    <property type="entry name" value="EP450I"/>
</dbReference>
<keyword evidence="4 8" id="KW-0479">Metal-binding</keyword>
<comment type="similarity">
    <text evidence="2 9">Belongs to the cytochrome P450 family.</text>
</comment>
<dbReference type="InterPro" id="IPR001128">
    <property type="entry name" value="Cyt_P450"/>
</dbReference>
<sequence length="560" mass="64827">MEKDEGMLSVVDLGSDLGRRQNWEAERATRPLDWWHFESSWKYRGVAVGYIIARIIYRQFLHPLANFPGPVGAGWTDAWWFYHLFSGRVTWRNHNWHKRYGTVVRTAPNHLSFNSPEAIKDCYGFGKANQSLCLKDPEFFLESVYGSWNIINENNKDEHARMRKMLSHAFSTKALVEQEFVLTRSVDDFMYHIGTIKAEGGKTGVDITKWFNNVTFDIMGGMAFGDSFGARVGNYGPKSRRFLSYAQEFGRDVDGETDDKYDWVGVVLDSAFINDVMRCTTLVPYLPEFLDWWIPRRYQESSYAHMDYSIIETRARIEKQTEPDRPKDFLHYMLNFAGPKATEKEIASHINALMMAGVITTSTFLSGVLYYLMNNVEAFDKLKTELRTTFSSLEEITCNSTAQCEYLAAVIKEGLRIYPPAGGAHLPRIVPPEGAMISGYWVPGRTRVSVHQWSVVHDEKYFHRPDDFIPERWIKGEKASEMGDRLEASQPFSYGPRGCLGKNLAALEMRLILTQMIWKYDVQWLNPSVDWERDNQGYTLWHRPELRVLFHERVARIALR</sequence>
<evidence type="ECO:0000256" key="6">
    <source>
        <dbReference type="ARBA" id="ARBA00023004"/>
    </source>
</evidence>
<dbReference type="PANTHER" id="PTHR24305:SF29">
    <property type="entry name" value="BENZOATE-PARA-HYDROXYLASE"/>
    <property type="match status" value="1"/>
</dbReference>
<keyword evidence="6 8" id="KW-0408">Iron</keyword>
<dbReference type="SUPFAM" id="SSF48264">
    <property type="entry name" value="Cytochrome P450"/>
    <property type="match status" value="1"/>
</dbReference>
<dbReference type="GO" id="GO:0005506">
    <property type="term" value="F:iron ion binding"/>
    <property type="evidence" value="ECO:0007669"/>
    <property type="project" value="InterPro"/>
</dbReference>
<evidence type="ECO:0000313" key="11">
    <source>
        <dbReference type="Proteomes" id="UP000091956"/>
    </source>
</evidence>